<evidence type="ECO:0000313" key="1">
    <source>
        <dbReference type="EMBL" id="CEM53027.1"/>
    </source>
</evidence>
<dbReference type="VEuPathDB" id="CryptoDB:Cvel_11669"/>
<accession>A0A0G4I7J2</accession>
<sequence length="244" mass="27268">MSSPNNQQYTRLRVAVQFELQSIGSHHNTASRGKTALSPAVIAQVLGGGDGQQQAAHAFTNIFLTVANRNLDPRSLWVEFRDFQGGIPSPKVCLEHLQRMENNATTGKCVLSISAEFHRPVPTSQEFLQGLHRSLHEQWEAWRCTWMGSVGGRGLWDLCKTHRIAFIDVRLQFCPNPPISSAELFLQMFPLNLVVVLADGDREALERNNADRQVSVPKQIRQTIRPYFVSLSEGPSLGLSIKVL</sequence>
<dbReference type="AlphaFoldDB" id="A0A0G4I7J2"/>
<proteinExistence type="predicted"/>
<dbReference type="EMBL" id="CDMZ01005477">
    <property type="protein sequence ID" value="CEM53027.1"/>
    <property type="molecule type" value="Genomic_DNA"/>
</dbReference>
<reference evidence="1" key="1">
    <citation type="submission" date="2014-11" db="EMBL/GenBank/DDBJ databases">
        <authorList>
            <person name="Otto D Thomas"/>
            <person name="Naeem Raeece"/>
        </authorList>
    </citation>
    <scope>NUCLEOTIDE SEQUENCE</scope>
</reference>
<gene>
    <name evidence="1" type="ORF">Cvel_11669</name>
</gene>
<name>A0A0G4I7J2_9ALVE</name>
<organism evidence="1">
    <name type="scientific">Chromera velia CCMP2878</name>
    <dbReference type="NCBI Taxonomy" id="1169474"/>
    <lineage>
        <taxon>Eukaryota</taxon>
        <taxon>Sar</taxon>
        <taxon>Alveolata</taxon>
        <taxon>Colpodellida</taxon>
        <taxon>Chromeraceae</taxon>
        <taxon>Chromera</taxon>
    </lineage>
</organism>
<dbReference type="PhylomeDB" id="A0A0G4I7J2"/>
<protein>
    <submittedName>
        <fullName evidence="1">Uncharacterized protein</fullName>
    </submittedName>
</protein>